<evidence type="ECO:0000256" key="6">
    <source>
        <dbReference type="ARBA" id="ARBA00032535"/>
    </source>
</evidence>
<dbReference type="Proteomes" id="UP000177763">
    <property type="component" value="Unassembled WGS sequence"/>
</dbReference>
<dbReference type="GO" id="GO:0046872">
    <property type="term" value="F:metal ion binding"/>
    <property type="evidence" value="ECO:0007669"/>
    <property type="project" value="UniProtKB-KW"/>
</dbReference>
<dbReference type="EMBL" id="MEVN01000036">
    <property type="protein sequence ID" value="OGC56520.1"/>
    <property type="molecule type" value="Genomic_DNA"/>
</dbReference>
<dbReference type="EC" id="3.6.1.1" evidence="2"/>
<dbReference type="PANTHER" id="PTHR12112:SF22">
    <property type="entry name" value="MANGANESE-DEPENDENT INORGANIC PYROPHOSPHATASE-RELATED"/>
    <property type="match status" value="1"/>
</dbReference>
<dbReference type="InterPro" id="IPR038222">
    <property type="entry name" value="DHHA2_dom_sf"/>
</dbReference>
<protein>
    <recommendedName>
        <fullName evidence="2">inorganic diphosphatase</fullName>
        <ecNumber evidence="2">3.6.1.1</ecNumber>
    </recommendedName>
    <alternativeName>
        <fullName evidence="6">Pyrophosphate phospho-hydrolase</fullName>
    </alternativeName>
</protein>
<accession>A0A1F4VHU4</accession>
<feature type="domain" description="DHHA2" evidence="8">
    <location>
        <begin position="186"/>
        <end position="311"/>
    </location>
</feature>
<dbReference type="NCBIfam" id="NF003877">
    <property type="entry name" value="PRK05427.1"/>
    <property type="match status" value="1"/>
</dbReference>
<dbReference type="InterPro" id="IPR004097">
    <property type="entry name" value="DHHA2"/>
</dbReference>
<evidence type="ECO:0000256" key="5">
    <source>
        <dbReference type="ARBA" id="ARBA00023211"/>
    </source>
</evidence>
<dbReference type="InterPro" id="IPR001667">
    <property type="entry name" value="DDH_dom"/>
</dbReference>
<dbReference type="GO" id="GO:0004427">
    <property type="term" value="F:inorganic diphosphate phosphatase activity"/>
    <property type="evidence" value="ECO:0007669"/>
    <property type="project" value="UniProtKB-EC"/>
</dbReference>
<reference evidence="9 10" key="1">
    <citation type="journal article" date="2016" name="Nat. Commun.">
        <title>Thousands of microbial genomes shed light on interconnected biogeochemical processes in an aquifer system.</title>
        <authorList>
            <person name="Anantharaman K."/>
            <person name="Brown C.T."/>
            <person name="Hug L.A."/>
            <person name="Sharon I."/>
            <person name="Castelle C.J."/>
            <person name="Probst A.J."/>
            <person name="Thomas B.C."/>
            <person name="Singh A."/>
            <person name="Wilkins M.J."/>
            <person name="Karaoz U."/>
            <person name="Brodie E.L."/>
            <person name="Williams K.H."/>
            <person name="Hubbard S.S."/>
            <person name="Banfield J.F."/>
        </authorList>
    </citation>
    <scope>NUCLEOTIDE SEQUENCE [LARGE SCALE GENOMIC DNA]</scope>
</reference>
<sequence>MKIFVIGHKSPDLDCISSAIEYTEFLKKIGRYQDAEFVPARAGEPNNETVHIFKKFNVEMPVLIDTQQIDPEDRFILVDHNEEAQRSEKVDAEKIIEIVDHHKLNLSFTSPLRIDIRPLGSTSSIIYELFEVLRLIPSDHVSHLILASILSDTVGLKSSTTTGLDVTFVKNLSKKHDVDVEKLTFDIFSAKSDISGLSAKQVVNKDFKVFDFSGKKVFIGQVETVEPGVVIKDKTNLIKALEEAKVEQGTSQAYLFITDILKVNSYAIFATKEEQEIIEKAFTTIGKDWVADIGPKISRKKDIAPEIERVLK</sequence>
<comment type="cofactor">
    <cofactor evidence="1">
        <name>Mn(2+)</name>
        <dbReference type="ChEBI" id="CHEBI:29035"/>
    </cofactor>
</comment>
<evidence type="ECO:0000313" key="9">
    <source>
        <dbReference type="EMBL" id="OGC56520.1"/>
    </source>
</evidence>
<dbReference type="InterPro" id="IPR038763">
    <property type="entry name" value="DHH_sf"/>
</dbReference>
<dbReference type="Gene3D" id="3.10.310.20">
    <property type="entry name" value="DHHA2 domain"/>
    <property type="match status" value="1"/>
</dbReference>
<dbReference type="Pfam" id="PF01368">
    <property type="entry name" value="DHH"/>
    <property type="match status" value="1"/>
</dbReference>
<dbReference type="Gene3D" id="3.90.1640.10">
    <property type="entry name" value="inorganic pyrophosphatase (n-terminal core)"/>
    <property type="match status" value="1"/>
</dbReference>
<keyword evidence="3" id="KW-0479">Metal-binding</keyword>
<keyword evidence="4" id="KW-0378">Hydrolase</keyword>
<dbReference type="PANTHER" id="PTHR12112">
    <property type="entry name" value="BNIP - RELATED"/>
    <property type="match status" value="1"/>
</dbReference>
<proteinExistence type="predicted"/>
<organism evidence="9 10">
    <name type="scientific">candidate division WWE3 bacterium RIFCSPLOWO2_12_FULL_36_10</name>
    <dbReference type="NCBI Taxonomy" id="1802630"/>
    <lineage>
        <taxon>Bacteria</taxon>
        <taxon>Katanobacteria</taxon>
    </lineage>
</organism>
<comment type="catalytic activity">
    <reaction evidence="7">
        <text>diphosphate + H2O = 2 phosphate + H(+)</text>
        <dbReference type="Rhea" id="RHEA:24576"/>
        <dbReference type="ChEBI" id="CHEBI:15377"/>
        <dbReference type="ChEBI" id="CHEBI:15378"/>
        <dbReference type="ChEBI" id="CHEBI:33019"/>
        <dbReference type="ChEBI" id="CHEBI:43474"/>
        <dbReference type="EC" id="3.6.1.1"/>
    </reaction>
</comment>
<evidence type="ECO:0000256" key="3">
    <source>
        <dbReference type="ARBA" id="ARBA00022723"/>
    </source>
</evidence>
<gene>
    <name evidence="9" type="ORF">A3H26_00435</name>
</gene>
<dbReference type="SUPFAM" id="SSF64182">
    <property type="entry name" value="DHH phosphoesterases"/>
    <property type="match status" value="1"/>
</dbReference>
<dbReference type="STRING" id="1802630.A3H26_00435"/>
<dbReference type="AlphaFoldDB" id="A0A1F4VHU4"/>
<evidence type="ECO:0000313" key="10">
    <source>
        <dbReference type="Proteomes" id="UP000177763"/>
    </source>
</evidence>
<evidence type="ECO:0000256" key="2">
    <source>
        <dbReference type="ARBA" id="ARBA00012146"/>
    </source>
</evidence>
<keyword evidence="5" id="KW-0464">Manganese</keyword>
<evidence type="ECO:0000259" key="8">
    <source>
        <dbReference type="SMART" id="SM01131"/>
    </source>
</evidence>
<evidence type="ECO:0000256" key="4">
    <source>
        <dbReference type="ARBA" id="ARBA00022801"/>
    </source>
</evidence>
<dbReference type="Pfam" id="PF02833">
    <property type="entry name" value="DHHA2"/>
    <property type="match status" value="1"/>
</dbReference>
<evidence type="ECO:0000256" key="7">
    <source>
        <dbReference type="ARBA" id="ARBA00047820"/>
    </source>
</evidence>
<name>A0A1F4VHU4_UNCKA</name>
<evidence type="ECO:0000256" key="1">
    <source>
        <dbReference type="ARBA" id="ARBA00001936"/>
    </source>
</evidence>
<comment type="caution">
    <text evidence="9">The sequence shown here is derived from an EMBL/GenBank/DDBJ whole genome shotgun (WGS) entry which is preliminary data.</text>
</comment>
<dbReference type="GO" id="GO:0005737">
    <property type="term" value="C:cytoplasm"/>
    <property type="evidence" value="ECO:0007669"/>
    <property type="project" value="InterPro"/>
</dbReference>
<dbReference type="SMART" id="SM01131">
    <property type="entry name" value="DHHA2"/>
    <property type="match status" value="1"/>
</dbReference>